<evidence type="ECO:0000256" key="3">
    <source>
        <dbReference type="ARBA" id="ARBA00022794"/>
    </source>
</evidence>
<dbReference type="EnsemblMetazoa" id="GAUT050047-RA">
    <property type="protein sequence ID" value="GAUT050047-PA"/>
    <property type="gene ID" value="GAUT050047"/>
</dbReference>
<dbReference type="Proteomes" id="UP000078200">
    <property type="component" value="Unassembled WGS sequence"/>
</dbReference>
<proteinExistence type="inferred from homology"/>
<comment type="subcellular location">
    <subcellularLocation>
        <location evidence="1">Cytoplasm</location>
        <location evidence="1">Cytoskeleton</location>
        <location evidence="1">Cilium basal body</location>
    </subcellularLocation>
</comment>
<evidence type="ECO:0000256" key="4">
    <source>
        <dbReference type="ARBA" id="ARBA00023212"/>
    </source>
</evidence>
<evidence type="ECO:0000256" key="2">
    <source>
        <dbReference type="ARBA" id="ARBA00022490"/>
    </source>
</evidence>
<evidence type="ECO:0000256" key="7">
    <source>
        <dbReference type="ARBA" id="ARBA00039274"/>
    </source>
</evidence>
<sequence length="199" mass="22204">MKSSSGTAAASFFNLYVTGQIESAFFPLGPEAPEIFCRYEAIAGKDWELMSGIKYGLTQSASNRKSNFNEPIAINMPIELTYQSTNPFGWPQILISIYGTTRWGIDVSLGYSRVHVPVFGSGNCKNISQMLKAPILRPRCTNMMSDFIRWLTGRNPELKDPKILLDNMKTKGLSTESYGEVQLQLNVMSRGIARLGLEF</sequence>
<keyword evidence="9" id="KW-1185">Reference proteome</keyword>
<dbReference type="InterPro" id="IPR010796">
    <property type="entry name" value="C2_B9-type_dom"/>
</dbReference>
<keyword evidence="4" id="KW-0206">Cytoskeleton</keyword>
<dbReference type="PANTHER" id="PTHR12968:SF1">
    <property type="entry name" value="B9 DOMAIN-CONTAINING PROTEIN 1"/>
    <property type="match status" value="1"/>
</dbReference>
<dbReference type="GO" id="GO:0060271">
    <property type="term" value="P:cilium assembly"/>
    <property type="evidence" value="ECO:0007669"/>
    <property type="project" value="TreeGrafter"/>
</dbReference>
<dbReference type="PROSITE" id="PS51381">
    <property type="entry name" value="C2_B9"/>
    <property type="match status" value="1"/>
</dbReference>
<evidence type="ECO:0000313" key="8">
    <source>
        <dbReference type="EnsemblMetazoa" id="GAUT050047-PA"/>
    </source>
</evidence>
<accession>A0A1A9VWK4</accession>
<protein>
    <recommendedName>
        <fullName evidence="7">B9 domain-containing protein 1</fullName>
    </recommendedName>
</protein>
<keyword evidence="5" id="KW-0966">Cell projection</keyword>
<keyword evidence="2" id="KW-0963">Cytoplasm</keyword>
<dbReference type="Pfam" id="PF07162">
    <property type="entry name" value="B9-C2"/>
    <property type="match status" value="1"/>
</dbReference>
<name>A0A1A9VWK4_GLOAU</name>
<dbReference type="AlphaFoldDB" id="A0A1A9VWK4"/>
<keyword evidence="3" id="KW-0970">Cilium biogenesis/degradation</keyword>
<organism evidence="8 9">
    <name type="scientific">Glossina austeni</name>
    <name type="common">Savannah tsetse fly</name>
    <dbReference type="NCBI Taxonomy" id="7395"/>
    <lineage>
        <taxon>Eukaryota</taxon>
        <taxon>Metazoa</taxon>
        <taxon>Ecdysozoa</taxon>
        <taxon>Arthropoda</taxon>
        <taxon>Hexapoda</taxon>
        <taxon>Insecta</taxon>
        <taxon>Pterygota</taxon>
        <taxon>Neoptera</taxon>
        <taxon>Endopterygota</taxon>
        <taxon>Diptera</taxon>
        <taxon>Brachycera</taxon>
        <taxon>Muscomorpha</taxon>
        <taxon>Hippoboscoidea</taxon>
        <taxon>Glossinidae</taxon>
        <taxon>Glossina</taxon>
    </lineage>
</organism>
<dbReference type="PANTHER" id="PTHR12968">
    <property type="entry name" value="B9 DOMAIN-CONTAINING"/>
    <property type="match status" value="1"/>
</dbReference>
<evidence type="ECO:0000256" key="1">
    <source>
        <dbReference type="ARBA" id="ARBA00004120"/>
    </source>
</evidence>
<reference evidence="8" key="1">
    <citation type="submission" date="2020-05" db="UniProtKB">
        <authorList>
            <consortium name="EnsemblMetazoa"/>
        </authorList>
    </citation>
    <scope>IDENTIFICATION</scope>
    <source>
        <strain evidence="8">TTRI</strain>
    </source>
</reference>
<dbReference type="GO" id="GO:0036038">
    <property type="term" value="C:MKS complex"/>
    <property type="evidence" value="ECO:0007669"/>
    <property type="project" value="TreeGrafter"/>
</dbReference>
<evidence type="ECO:0000313" key="9">
    <source>
        <dbReference type="Proteomes" id="UP000078200"/>
    </source>
</evidence>
<evidence type="ECO:0000256" key="6">
    <source>
        <dbReference type="ARBA" id="ARBA00038411"/>
    </source>
</evidence>
<dbReference type="STRING" id="7395.A0A1A9VWK4"/>
<evidence type="ECO:0000256" key="5">
    <source>
        <dbReference type="ARBA" id="ARBA00023273"/>
    </source>
</evidence>
<dbReference type="VEuPathDB" id="VectorBase:GAUT050047"/>
<comment type="similarity">
    <text evidence="6">Belongs to the B9D family.</text>
</comment>